<organism evidence="4 5">
    <name type="scientific">Epilithonimonas zeae</name>
    <dbReference type="NCBI Taxonomy" id="1416779"/>
    <lineage>
        <taxon>Bacteria</taxon>
        <taxon>Pseudomonadati</taxon>
        <taxon>Bacteroidota</taxon>
        <taxon>Flavobacteriia</taxon>
        <taxon>Flavobacteriales</taxon>
        <taxon>Weeksellaceae</taxon>
        <taxon>Chryseobacterium group</taxon>
        <taxon>Epilithonimonas</taxon>
    </lineage>
</organism>
<name>A0A1N6EZ86_9FLAO</name>
<sequence length="160" mass="17387">MKSIIKIVFVVGFSIQSYAQSSINTSGDNSSGSNGNVAFSIGEVFYDTAISSTGSVAAGVQQPYEITETLGVDITEINLSLKIYPNPTPDILNLKVGFSDFNKYSYEISDASGKLLTTKKPVIESQTSIRMASYPAAIYYLKIMKEGKVIKIFKVLKSDK</sequence>
<dbReference type="InterPro" id="IPR026444">
    <property type="entry name" value="Secre_tail"/>
</dbReference>
<protein>
    <submittedName>
        <fullName evidence="4">Por secretion system C-terminal sorting domain-containing protein</fullName>
    </submittedName>
</protein>
<evidence type="ECO:0000259" key="3">
    <source>
        <dbReference type="Pfam" id="PF18962"/>
    </source>
</evidence>
<evidence type="ECO:0000313" key="4">
    <source>
        <dbReference type="EMBL" id="SIN88355.1"/>
    </source>
</evidence>
<dbReference type="EMBL" id="FSRK01000001">
    <property type="protein sequence ID" value="SIN88355.1"/>
    <property type="molecule type" value="Genomic_DNA"/>
</dbReference>
<dbReference type="OrthoDB" id="1352409at2"/>
<feature type="domain" description="Secretion system C-terminal sorting" evidence="3">
    <location>
        <begin position="83"/>
        <end position="149"/>
    </location>
</feature>
<proteinExistence type="predicted"/>
<feature type="signal peptide" evidence="2">
    <location>
        <begin position="1"/>
        <end position="19"/>
    </location>
</feature>
<dbReference type="AlphaFoldDB" id="A0A1N6EZ86"/>
<evidence type="ECO:0000256" key="1">
    <source>
        <dbReference type="ARBA" id="ARBA00022729"/>
    </source>
</evidence>
<accession>A0A1N6EZ86</accession>
<evidence type="ECO:0000313" key="5">
    <source>
        <dbReference type="Proteomes" id="UP000185207"/>
    </source>
</evidence>
<reference evidence="5" key="1">
    <citation type="submission" date="2016-11" db="EMBL/GenBank/DDBJ databases">
        <authorList>
            <person name="Varghese N."/>
            <person name="Submissions S."/>
        </authorList>
    </citation>
    <scope>NUCLEOTIDE SEQUENCE [LARGE SCALE GENOMIC DNA]</scope>
    <source>
        <strain evidence="5">DSM 27623</strain>
    </source>
</reference>
<gene>
    <name evidence="4" type="ORF">SAMN05444409_0946</name>
</gene>
<dbReference type="RefSeq" id="WP_074233703.1">
    <property type="nucleotide sequence ID" value="NZ_FSRK01000001.1"/>
</dbReference>
<keyword evidence="5" id="KW-1185">Reference proteome</keyword>
<dbReference type="Pfam" id="PF18962">
    <property type="entry name" value="Por_Secre_tail"/>
    <property type="match status" value="1"/>
</dbReference>
<dbReference type="STRING" id="1416779.SAMN05444409_0946"/>
<dbReference type="Proteomes" id="UP000185207">
    <property type="component" value="Unassembled WGS sequence"/>
</dbReference>
<evidence type="ECO:0000256" key="2">
    <source>
        <dbReference type="SAM" id="SignalP"/>
    </source>
</evidence>
<dbReference type="NCBIfam" id="TIGR04183">
    <property type="entry name" value="Por_Secre_tail"/>
    <property type="match status" value="1"/>
</dbReference>
<feature type="chain" id="PRO_5012658585" evidence="2">
    <location>
        <begin position="20"/>
        <end position="160"/>
    </location>
</feature>
<keyword evidence="1 2" id="KW-0732">Signal</keyword>